<proteinExistence type="predicted"/>
<keyword evidence="2" id="KW-1185">Reference proteome</keyword>
<evidence type="ECO:0000313" key="2">
    <source>
        <dbReference type="Proteomes" id="UP001556709"/>
    </source>
</evidence>
<dbReference type="Pfam" id="PF13489">
    <property type="entry name" value="Methyltransf_23"/>
    <property type="match status" value="1"/>
</dbReference>
<dbReference type="Proteomes" id="UP001556709">
    <property type="component" value="Unassembled WGS sequence"/>
</dbReference>
<evidence type="ECO:0000313" key="1">
    <source>
        <dbReference type="EMBL" id="MEX0469374.1"/>
    </source>
</evidence>
<comment type="caution">
    <text evidence="1">The sequence shown here is derived from an EMBL/GenBank/DDBJ whole genome shotgun (WGS) entry which is preliminary data.</text>
</comment>
<name>A0ABV3TF75_9GAMM</name>
<organism evidence="1 2">
    <name type="scientific">Spiribacter pallidus</name>
    <dbReference type="NCBI Taxonomy" id="1987936"/>
    <lineage>
        <taxon>Bacteria</taxon>
        <taxon>Pseudomonadati</taxon>
        <taxon>Pseudomonadota</taxon>
        <taxon>Gammaproteobacteria</taxon>
        <taxon>Chromatiales</taxon>
        <taxon>Ectothiorhodospiraceae</taxon>
        <taxon>Spiribacter</taxon>
    </lineage>
</organism>
<accession>A0ABV3TF75</accession>
<keyword evidence="1" id="KW-0489">Methyltransferase</keyword>
<dbReference type="SUPFAM" id="SSF53335">
    <property type="entry name" value="S-adenosyl-L-methionine-dependent methyltransferases"/>
    <property type="match status" value="1"/>
</dbReference>
<reference evidence="1 2" key="1">
    <citation type="submission" date="2024-02" db="EMBL/GenBank/DDBJ databases">
        <title>New especies of Spiribacter isolated from saline water.</title>
        <authorList>
            <person name="Leon M.J."/>
            <person name="De La Haba R."/>
            <person name="Sanchez-Porro C."/>
            <person name="Ventosa A."/>
        </authorList>
    </citation>
    <scope>NUCLEOTIDE SEQUENCE [LARGE SCALE GENOMIC DNA]</scope>
    <source>
        <strain evidence="2">ag22IC6-390</strain>
    </source>
</reference>
<dbReference type="CDD" id="cd02440">
    <property type="entry name" value="AdoMet_MTases"/>
    <property type="match status" value="1"/>
</dbReference>
<dbReference type="EMBL" id="JBAKFM010000003">
    <property type="protein sequence ID" value="MEX0469374.1"/>
    <property type="molecule type" value="Genomic_DNA"/>
</dbReference>
<dbReference type="EC" id="2.1.1.-" evidence="1"/>
<dbReference type="InterPro" id="IPR029063">
    <property type="entry name" value="SAM-dependent_MTases_sf"/>
</dbReference>
<dbReference type="GO" id="GO:0008168">
    <property type="term" value="F:methyltransferase activity"/>
    <property type="evidence" value="ECO:0007669"/>
    <property type="project" value="UniProtKB-KW"/>
</dbReference>
<dbReference type="PANTHER" id="PTHR43861">
    <property type="entry name" value="TRANS-ACONITATE 2-METHYLTRANSFERASE-RELATED"/>
    <property type="match status" value="1"/>
</dbReference>
<dbReference type="GO" id="GO:0032259">
    <property type="term" value="P:methylation"/>
    <property type="evidence" value="ECO:0007669"/>
    <property type="project" value="UniProtKB-KW"/>
</dbReference>
<protein>
    <submittedName>
        <fullName evidence="1">Class I SAM-dependent methyltransferase</fullName>
        <ecNumber evidence="1">2.1.1.-</ecNumber>
    </submittedName>
</protein>
<dbReference type="Gene3D" id="3.40.50.150">
    <property type="entry name" value="Vaccinia Virus protein VP39"/>
    <property type="match status" value="1"/>
</dbReference>
<keyword evidence="1" id="KW-0808">Transferase</keyword>
<gene>
    <name evidence="1" type="ORF">V6X73_06520</name>
</gene>
<dbReference type="RefSeq" id="WP_367959321.1">
    <property type="nucleotide sequence ID" value="NZ_JBAKFK010000003.1"/>
</dbReference>
<sequence>MFTGTGRDQAVRISNTELKATSHRGVVRSYRHPGVNPLKSQLLRDYCNTGSLLDVGCGNGLYALSCQDRCPEVIQVDLEDRRDPQASNFTFYAMNAEDLSLLNGPFDNIIAFDIIEHLDDDVGFLKEAYRLLGSGGRLFLSVPNEDNSLLEKLNLAHIHFTDKTHRREYSYAGLKSILEDGHFKNVKISPHINSSVVNIPQLLQKENTISRYMAKFFKIQMRCCEKIGIFENRIIADWFAVVEK</sequence>